<dbReference type="EMBL" id="RYZI01000017">
    <property type="protein sequence ID" value="RWA13931.1"/>
    <property type="molecule type" value="Genomic_DNA"/>
</dbReference>
<feature type="compositionally biased region" description="Low complexity" evidence="7">
    <location>
        <begin position="245"/>
        <end position="255"/>
    </location>
</feature>
<evidence type="ECO:0000256" key="5">
    <source>
        <dbReference type="ARBA" id="ARBA00023136"/>
    </source>
</evidence>
<accession>A0A439DHR3</accession>
<dbReference type="GO" id="GO:0016020">
    <property type="term" value="C:membrane"/>
    <property type="evidence" value="ECO:0007669"/>
    <property type="project" value="UniProtKB-SubCell"/>
</dbReference>
<reference evidence="9 10" key="1">
    <citation type="submission" date="2018-12" db="EMBL/GenBank/DDBJ databases">
        <title>Draft genome sequence of Xylaria grammica IHI A82.</title>
        <authorList>
            <person name="Buettner E."/>
            <person name="Kellner H."/>
        </authorList>
    </citation>
    <scope>NUCLEOTIDE SEQUENCE [LARGE SCALE GENOMIC DNA]</scope>
    <source>
        <strain evidence="9 10">IHI A82</strain>
    </source>
</reference>
<feature type="transmembrane region" description="Helical" evidence="8">
    <location>
        <begin position="153"/>
        <end position="174"/>
    </location>
</feature>
<dbReference type="InterPro" id="IPR021858">
    <property type="entry name" value="Fun_TF"/>
</dbReference>
<keyword evidence="5 8" id="KW-0472">Membrane</keyword>
<keyword evidence="6" id="KW-0539">Nucleus</keyword>
<keyword evidence="4 8" id="KW-1133">Transmembrane helix</keyword>
<organism evidence="9 10">
    <name type="scientific">Xylaria grammica</name>
    <dbReference type="NCBI Taxonomy" id="363999"/>
    <lineage>
        <taxon>Eukaryota</taxon>
        <taxon>Fungi</taxon>
        <taxon>Dikarya</taxon>
        <taxon>Ascomycota</taxon>
        <taxon>Pezizomycotina</taxon>
        <taxon>Sordariomycetes</taxon>
        <taxon>Xylariomycetidae</taxon>
        <taxon>Xylariales</taxon>
        <taxon>Xylariaceae</taxon>
        <taxon>Xylaria</taxon>
    </lineage>
</organism>
<proteinExistence type="inferred from homology"/>
<evidence type="ECO:0000256" key="2">
    <source>
        <dbReference type="ARBA" id="ARBA00006921"/>
    </source>
</evidence>
<evidence type="ECO:0000313" key="9">
    <source>
        <dbReference type="EMBL" id="RWA13931.1"/>
    </source>
</evidence>
<feature type="region of interest" description="Disordered" evidence="7">
    <location>
        <begin position="244"/>
        <end position="302"/>
    </location>
</feature>
<evidence type="ECO:0008006" key="11">
    <source>
        <dbReference type="Google" id="ProtNLM"/>
    </source>
</evidence>
<dbReference type="PANTHER" id="PTHR12483:SF73">
    <property type="entry name" value="COPPER TRANSPORT PROTEIN CTR3"/>
    <property type="match status" value="1"/>
</dbReference>
<protein>
    <recommendedName>
        <fullName evidence="11">Copper transporter</fullName>
    </recommendedName>
</protein>
<evidence type="ECO:0000256" key="6">
    <source>
        <dbReference type="ARBA" id="ARBA00023242"/>
    </source>
</evidence>
<evidence type="ECO:0000256" key="7">
    <source>
        <dbReference type="SAM" id="MobiDB-lite"/>
    </source>
</evidence>
<dbReference type="AlphaFoldDB" id="A0A439DHR3"/>
<evidence type="ECO:0000256" key="3">
    <source>
        <dbReference type="ARBA" id="ARBA00022692"/>
    </source>
</evidence>
<keyword evidence="3 8" id="KW-0812">Transmembrane</keyword>
<dbReference type="GO" id="GO:0005375">
    <property type="term" value="F:copper ion transmembrane transporter activity"/>
    <property type="evidence" value="ECO:0007669"/>
    <property type="project" value="InterPro"/>
</dbReference>
<comment type="caution">
    <text evidence="9">The sequence shown here is derived from an EMBL/GenBank/DDBJ whole genome shotgun (WGS) entry which is preliminary data.</text>
</comment>
<evidence type="ECO:0000256" key="8">
    <source>
        <dbReference type="SAM" id="Phobius"/>
    </source>
</evidence>
<feature type="compositionally biased region" description="Low complexity" evidence="7">
    <location>
        <begin position="263"/>
        <end position="277"/>
    </location>
</feature>
<evidence type="ECO:0000256" key="4">
    <source>
        <dbReference type="ARBA" id="ARBA00022989"/>
    </source>
</evidence>
<sequence>MDGMDAMSGMSGMGGMGGMQPSDHSCKISMLWNWDTIDACFLSKSWQIHSRGGFAGLCIGVILLVVLLEFFRYAAKRYDLYLMDQQQNTTIVAQSTTESNNPRVLNAKETQVTQTAVSGGAFRPHISQQAIRALLHTLQFATAYWIMLLSMYYNGYIIICIIIGAFVGSFIFQWERLDRRDTKPEWMDGGAREKQMADELKIMVKQKANERRERKWGQLPTLADLSPSAQTQQQQEHQLSDHLMADAGDPTPSDDGSSDRDPSSTALSEASSSQTETGNTSSGCSSPPKPSQGEKIQPAVDSFPENKSEIEVTYTMVYLDYVVPFLFPFYRPDLLESSRGWMLVLLMKNRALFHTALSLANWLYAVIFDSMNGEHGDCKRANWAELQTHQEIAIKALQEDVKALNECGVANAFRECISCIQSVIQLLEFEVAMGDTANWQVHHEVAVVMFDQLITHHASTTDRDGTPTTAWASILDRIGFPFRKIPLSGGRHILTSDQSAFKFYTAYLLWIDIIAATAHGEAPRLRKYHAELLQGDTPGIHLGDYVGCQSWAMLEIAEAAKLAAWKREQQSNGSLSMVELVRQTCAIETRLRQKMETLEGFPVDRASNIYDPSAYHPVTPYSGFHEMLAASGGQKVLAVGLHTRIWAQAAVTCLHVIASGLQPSLPEIQASVQATIELFRALPSPLALRTLIWPFAVTGCLALQEQESFFY</sequence>
<dbReference type="Pfam" id="PF11951">
    <property type="entry name" value="Fungal_trans_2"/>
    <property type="match status" value="1"/>
</dbReference>
<name>A0A439DHR3_9PEZI</name>
<gene>
    <name evidence="9" type="ORF">EKO27_g1211</name>
</gene>
<dbReference type="Proteomes" id="UP000286045">
    <property type="component" value="Unassembled WGS sequence"/>
</dbReference>
<keyword evidence="10" id="KW-1185">Reference proteome</keyword>
<dbReference type="InterPro" id="IPR007274">
    <property type="entry name" value="Cop_transporter"/>
</dbReference>
<dbReference type="Pfam" id="PF04145">
    <property type="entry name" value="Ctr"/>
    <property type="match status" value="1"/>
</dbReference>
<evidence type="ECO:0000313" key="10">
    <source>
        <dbReference type="Proteomes" id="UP000286045"/>
    </source>
</evidence>
<evidence type="ECO:0000256" key="1">
    <source>
        <dbReference type="ARBA" id="ARBA00004141"/>
    </source>
</evidence>
<comment type="subcellular location">
    <subcellularLocation>
        <location evidence="1">Membrane</location>
        <topology evidence="1">Multi-pass membrane protein</topology>
    </subcellularLocation>
</comment>
<dbReference type="PANTHER" id="PTHR12483">
    <property type="entry name" value="SOLUTE CARRIER FAMILY 31 COPPER TRANSPORTERS"/>
    <property type="match status" value="1"/>
</dbReference>
<feature type="transmembrane region" description="Helical" evidence="8">
    <location>
        <begin position="54"/>
        <end position="75"/>
    </location>
</feature>
<comment type="similarity">
    <text evidence="2">Belongs to the copper transporter (Ctr) (TC 1.A.56) family. SLC31A subfamily.</text>
</comment>